<reference evidence="1" key="1">
    <citation type="submission" date="2019-12" db="EMBL/GenBank/DDBJ databases">
        <authorList>
            <person name="Scholes J."/>
        </authorList>
    </citation>
    <scope>NUCLEOTIDE SEQUENCE</scope>
</reference>
<evidence type="ECO:0000313" key="1">
    <source>
        <dbReference type="EMBL" id="CAA0821419.1"/>
    </source>
</evidence>
<feature type="non-terminal residue" evidence="1">
    <location>
        <position position="122"/>
    </location>
</feature>
<keyword evidence="2" id="KW-1185">Reference proteome</keyword>
<name>A0A9N7N3N3_STRHE</name>
<protein>
    <submittedName>
        <fullName evidence="1">Uncharacterized protein</fullName>
    </submittedName>
</protein>
<evidence type="ECO:0000313" key="2">
    <source>
        <dbReference type="Proteomes" id="UP001153555"/>
    </source>
</evidence>
<feature type="non-terminal residue" evidence="1">
    <location>
        <position position="1"/>
    </location>
</feature>
<dbReference type="Proteomes" id="UP001153555">
    <property type="component" value="Unassembled WGS sequence"/>
</dbReference>
<dbReference type="EMBL" id="CACSLK010020742">
    <property type="protein sequence ID" value="CAA0821419.1"/>
    <property type="molecule type" value="Genomic_DNA"/>
</dbReference>
<dbReference type="AlphaFoldDB" id="A0A9N7N3N3"/>
<accession>A0A9N7N3N3</accession>
<sequence length="122" mass="12731">NSPPLSSTSPINVSQLLSHPEIGKALLAFLDSRFTSSSEGFSSIPHLPSMVSGPLAETTPTGDFPPATAITVSASLTGKTNPTNLLHLVNSKREGQLSQNQMATDMSGLISENRVGCLPEIS</sequence>
<organism evidence="1 2">
    <name type="scientific">Striga hermonthica</name>
    <name type="common">Purple witchweed</name>
    <name type="synonym">Buchnera hermonthica</name>
    <dbReference type="NCBI Taxonomy" id="68872"/>
    <lineage>
        <taxon>Eukaryota</taxon>
        <taxon>Viridiplantae</taxon>
        <taxon>Streptophyta</taxon>
        <taxon>Embryophyta</taxon>
        <taxon>Tracheophyta</taxon>
        <taxon>Spermatophyta</taxon>
        <taxon>Magnoliopsida</taxon>
        <taxon>eudicotyledons</taxon>
        <taxon>Gunneridae</taxon>
        <taxon>Pentapetalae</taxon>
        <taxon>asterids</taxon>
        <taxon>lamiids</taxon>
        <taxon>Lamiales</taxon>
        <taxon>Orobanchaceae</taxon>
        <taxon>Buchnereae</taxon>
        <taxon>Striga</taxon>
    </lineage>
</organism>
<proteinExistence type="predicted"/>
<comment type="caution">
    <text evidence="1">The sequence shown here is derived from an EMBL/GenBank/DDBJ whole genome shotgun (WGS) entry which is preliminary data.</text>
</comment>
<gene>
    <name evidence="1" type="ORF">SHERM_19421</name>
</gene>